<dbReference type="Gene3D" id="3.30.70.330">
    <property type="match status" value="1"/>
</dbReference>
<dbReference type="GO" id="GO:0016491">
    <property type="term" value="F:oxidoreductase activity"/>
    <property type="evidence" value="ECO:0007669"/>
    <property type="project" value="InterPro"/>
</dbReference>
<feature type="region of interest" description="Disordered" evidence="4">
    <location>
        <begin position="158"/>
        <end position="177"/>
    </location>
</feature>
<dbReference type="InterPro" id="IPR012677">
    <property type="entry name" value="Nucleotide-bd_a/b_plait_sf"/>
</dbReference>
<dbReference type="InterPro" id="IPR035979">
    <property type="entry name" value="RBD_domain_sf"/>
</dbReference>
<evidence type="ECO:0000313" key="6">
    <source>
        <dbReference type="EMBL" id="SOQ56720.1"/>
    </source>
</evidence>
<name>A0A2H1WUJ1_SPOFR</name>
<feature type="coiled-coil region" evidence="3">
    <location>
        <begin position="374"/>
        <end position="408"/>
    </location>
</feature>
<dbReference type="PROSITE" id="PS50102">
    <property type="entry name" value="RRM"/>
    <property type="match status" value="1"/>
</dbReference>
<evidence type="ECO:0000259" key="5">
    <source>
        <dbReference type="PROSITE" id="PS50102"/>
    </source>
</evidence>
<feature type="domain" description="RRM" evidence="5">
    <location>
        <begin position="179"/>
        <end position="247"/>
    </location>
</feature>
<dbReference type="PANTHER" id="PTHR16001:SF4">
    <property type="entry name" value="ECTO-NOX DISULFIDE-THIOL EXCHANGER 1-LIKE PROTEIN"/>
    <property type="match status" value="1"/>
</dbReference>
<dbReference type="InterPro" id="IPR038876">
    <property type="entry name" value="ENOX"/>
</dbReference>
<dbReference type="GO" id="GO:0003723">
    <property type="term" value="F:RNA binding"/>
    <property type="evidence" value="ECO:0007669"/>
    <property type="project" value="UniProtKB-UniRule"/>
</dbReference>
<evidence type="ECO:0000256" key="1">
    <source>
        <dbReference type="ARBA" id="ARBA00022884"/>
    </source>
</evidence>
<dbReference type="Pfam" id="PF23267">
    <property type="entry name" value="ENOX1"/>
    <property type="match status" value="1"/>
</dbReference>
<keyword evidence="1 2" id="KW-0694">RNA-binding</keyword>
<feature type="compositionally biased region" description="Basic and acidic residues" evidence="4">
    <location>
        <begin position="7"/>
        <end position="31"/>
    </location>
</feature>
<reference evidence="6" key="1">
    <citation type="submission" date="2016-07" db="EMBL/GenBank/DDBJ databases">
        <authorList>
            <person name="Bretaudeau A."/>
        </authorList>
    </citation>
    <scope>NUCLEOTIDE SEQUENCE</scope>
    <source>
        <strain evidence="6">Rice</strain>
        <tissue evidence="6">Whole body</tissue>
    </source>
</reference>
<evidence type="ECO:0000256" key="2">
    <source>
        <dbReference type="PROSITE-ProRule" id="PRU00176"/>
    </source>
</evidence>
<feature type="region of interest" description="Disordered" evidence="4">
    <location>
        <begin position="532"/>
        <end position="567"/>
    </location>
</feature>
<accession>A0A2H1WUJ1</accession>
<dbReference type="Pfam" id="PF00076">
    <property type="entry name" value="RRM_1"/>
    <property type="match status" value="1"/>
</dbReference>
<feature type="compositionally biased region" description="Pro residues" evidence="4">
    <location>
        <begin position="534"/>
        <end position="553"/>
    </location>
</feature>
<dbReference type="SUPFAM" id="SSF54928">
    <property type="entry name" value="RNA-binding domain, RBD"/>
    <property type="match status" value="1"/>
</dbReference>
<proteinExistence type="predicted"/>
<dbReference type="PANTHER" id="PTHR16001">
    <property type="entry name" value="ECTO-NOX DISULFIDE-THIOL EXCHANGER"/>
    <property type="match status" value="1"/>
</dbReference>
<organism evidence="6">
    <name type="scientific">Spodoptera frugiperda</name>
    <name type="common">Fall armyworm</name>
    <dbReference type="NCBI Taxonomy" id="7108"/>
    <lineage>
        <taxon>Eukaryota</taxon>
        <taxon>Metazoa</taxon>
        <taxon>Ecdysozoa</taxon>
        <taxon>Arthropoda</taxon>
        <taxon>Hexapoda</taxon>
        <taxon>Insecta</taxon>
        <taxon>Pterygota</taxon>
        <taxon>Neoptera</taxon>
        <taxon>Endopterygota</taxon>
        <taxon>Lepidoptera</taxon>
        <taxon>Glossata</taxon>
        <taxon>Ditrysia</taxon>
        <taxon>Noctuoidea</taxon>
        <taxon>Noctuidae</taxon>
        <taxon>Amphipyrinae</taxon>
        <taxon>Spodoptera</taxon>
    </lineage>
</organism>
<dbReference type="EMBL" id="ODYU01011154">
    <property type="protein sequence ID" value="SOQ56720.1"/>
    <property type="molecule type" value="Genomic_DNA"/>
</dbReference>
<dbReference type="AlphaFoldDB" id="A0A2H1WUJ1"/>
<dbReference type="InterPro" id="IPR000504">
    <property type="entry name" value="RRM_dom"/>
</dbReference>
<dbReference type="GO" id="GO:0009897">
    <property type="term" value="C:external side of plasma membrane"/>
    <property type="evidence" value="ECO:0007669"/>
    <property type="project" value="InterPro"/>
</dbReference>
<dbReference type="GO" id="GO:0007624">
    <property type="term" value="P:ultradian rhythm"/>
    <property type="evidence" value="ECO:0007669"/>
    <property type="project" value="InterPro"/>
</dbReference>
<sequence length="651" mass="73913">MFIRTNNRTDRSRSPHRADNVGRRRDNKTQDSAKSMDNMPNVMNPMMMTNMFPQANMMMASGMYPNMMLPGPLMGGGMMPGSGMEIMQGPGMDMGPPPSMDMSGIGGPPMAPAPAPPMEMSMMGGMMMDPSMMGMFSNMSGDVPSMQSKKELIFKHARLTPPDSGTPQPPRRGKPPGCRTIFVGGLPDKIRENIVREIFESYGRIHTLRLSKKNFCHIRFDREECVDQAMMISGYHIKLININDNDDMNEDDDDDESSNATSGWLHVDYALSRDDQNDFERRQRQALRAQQVQMQQMNVQQEIVTRNINPFVDLRRRSPSPPSRVQPYTNASMVQLAEKLKNEEQFAMTLPTLLAWLERGECSKKNANQFYTMIQATNTHIRRLFNEKMQAEEELQNCKDRVKNHIASVIEQLEQVAKVFAAASHQRVWDHFTKPQRKNIETWQKMTQEFSTLKEEFLEKFGDDRDGDFNGLSRASESEELQQLKRENESLQFQLEAYKNEIDVVKSDTMKEMEKFKAQFIARQALQVALDKNPPLPSPIVKPPPPPPPPLPEDTPSSGHSKETVEPGCGEAKLIGVMSAFLQVHPQGASLDYVVSYVRALFPQVSQATIHHVLQKHTDVFERTTSGVGANIENKWYFIAFNKIINNDKKT</sequence>
<keyword evidence="3" id="KW-0175">Coiled coil</keyword>
<dbReference type="SMART" id="SM00360">
    <property type="entry name" value="RRM"/>
    <property type="match status" value="1"/>
</dbReference>
<protein>
    <submittedName>
        <fullName evidence="6">SFRICE_026752</fullName>
    </submittedName>
</protein>
<evidence type="ECO:0000256" key="4">
    <source>
        <dbReference type="SAM" id="MobiDB-lite"/>
    </source>
</evidence>
<evidence type="ECO:0000256" key="3">
    <source>
        <dbReference type="SAM" id="Coils"/>
    </source>
</evidence>
<gene>
    <name evidence="6" type="ORF">SFRICE_026752</name>
</gene>
<feature type="coiled-coil region" evidence="3">
    <location>
        <begin position="474"/>
        <end position="508"/>
    </location>
</feature>
<feature type="region of interest" description="Disordered" evidence="4">
    <location>
        <begin position="1"/>
        <end position="40"/>
    </location>
</feature>
<dbReference type="InterPro" id="IPR056611">
    <property type="entry name" value="ENOX1/2_dom"/>
</dbReference>